<dbReference type="Proteomes" id="UP000287033">
    <property type="component" value="Unassembled WGS sequence"/>
</dbReference>
<sequence>MSQSFAKRAWPFWETSAFILSICNSIPYPCDSNNNGLPQPGFSEGEQVICGSIEEDLLRNFNKPTPNSLSHLLSANSAAHATLAAAKWPILNSRCPFEKATVINTARLFFLRPLTAHILRKVSLRLRPIHYIKLSGISRTDPAEPGIKRGAKVELL</sequence>
<dbReference type="AlphaFoldDB" id="A0A401T6X7"/>
<accession>A0A401T6X7</accession>
<evidence type="ECO:0000313" key="1">
    <source>
        <dbReference type="EMBL" id="GCC38416.1"/>
    </source>
</evidence>
<gene>
    <name evidence="1" type="ORF">chiPu_0016930</name>
</gene>
<reference evidence="1 2" key="1">
    <citation type="journal article" date="2018" name="Nat. Ecol. Evol.">
        <title>Shark genomes provide insights into elasmobranch evolution and the origin of vertebrates.</title>
        <authorList>
            <person name="Hara Y"/>
            <person name="Yamaguchi K"/>
            <person name="Onimaru K"/>
            <person name="Kadota M"/>
            <person name="Koyanagi M"/>
            <person name="Keeley SD"/>
            <person name="Tatsumi K"/>
            <person name="Tanaka K"/>
            <person name="Motone F"/>
            <person name="Kageyama Y"/>
            <person name="Nozu R"/>
            <person name="Adachi N"/>
            <person name="Nishimura O"/>
            <person name="Nakagawa R"/>
            <person name="Tanegashima C"/>
            <person name="Kiyatake I"/>
            <person name="Matsumoto R"/>
            <person name="Murakumo K"/>
            <person name="Nishida K"/>
            <person name="Terakita A"/>
            <person name="Kuratani S"/>
            <person name="Sato K"/>
            <person name="Hyodo S Kuraku.S."/>
        </authorList>
    </citation>
    <scope>NUCLEOTIDE SEQUENCE [LARGE SCALE GENOMIC DNA]</scope>
</reference>
<proteinExistence type="predicted"/>
<keyword evidence="2" id="KW-1185">Reference proteome</keyword>
<evidence type="ECO:0000313" key="2">
    <source>
        <dbReference type="Proteomes" id="UP000287033"/>
    </source>
</evidence>
<comment type="caution">
    <text evidence="1">The sequence shown here is derived from an EMBL/GenBank/DDBJ whole genome shotgun (WGS) entry which is preliminary data.</text>
</comment>
<organism evidence="1 2">
    <name type="scientific">Chiloscyllium punctatum</name>
    <name type="common">Brownbanded bambooshark</name>
    <name type="synonym">Hemiscyllium punctatum</name>
    <dbReference type="NCBI Taxonomy" id="137246"/>
    <lineage>
        <taxon>Eukaryota</taxon>
        <taxon>Metazoa</taxon>
        <taxon>Chordata</taxon>
        <taxon>Craniata</taxon>
        <taxon>Vertebrata</taxon>
        <taxon>Chondrichthyes</taxon>
        <taxon>Elasmobranchii</taxon>
        <taxon>Galeomorphii</taxon>
        <taxon>Galeoidea</taxon>
        <taxon>Orectolobiformes</taxon>
        <taxon>Hemiscylliidae</taxon>
        <taxon>Chiloscyllium</taxon>
    </lineage>
</organism>
<protein>
    <submittedName>
        <fullName evidence="1">Uncharacterized protein</fullName>
    </submittedName>
</protein>
<name>A0A401T6X7_CHIPU</name>
<dbReference type="EMBL" id="BEZZ01001177">
    <property type="protein sequence ID" value="GCC38416.1"/>
    <property type="molecule type" value="Genomic_DNA"/>
</dbReference>